<evidence type="ECO:0000313" key="3">
    <source>
        <dbReference type="Proteomes" id="UP000320776"/>
    </source>
</evidence>
<dbReference type="InterPro" id="IPR037523">
    <property type="entry name" value="VOC_core"/>
</dbReference>
<keyword evidence="3" id="KW-1185">Reference proteome</keyword>
<feature type="domain" description="VOC" evidence="1">
    <location>
        <begin position="6"/>
        <end position="151"/>
    </location>
</feature>
<dbReference type="SUPFAM" id="SSF54593">
    <property type="entry name" value="Glyoxalase/Bleomycin resistance protein/Dihydroxybiphenyl dioxygenase"/>
    <property type="match status" value="1"/>
</dbReference>
<dbReference type="OrthoDB" id="9788468at2"/>
<organism evidence="2 3">
    <name type="scientific">Sporomusa termitida</name>
    <dbReference type="NCBI Taxonomy" id="2377"/>
    <lineage>
        <taxon>Bacteria</taxon>
        <taxon>Bacillati</taxon>
        <taxon>Bacillota</taxon>
        <taxon>Negativicutes</taxon>
        <taxon>Selenomonadales</taxon>
        <taxon>Sporomusaceae</taxon>
        <taxon>Sporomusa</taxon>
    </lineage>
</organism>
<gene>
    <name evidence="2" type="ORF">SPTER_49200</name>
</gene>
<evidence type="ECO:0000259" key="1">
    <source>
        <dbReference type="PROSITE" id="PS51819"/>
    </source>
</evidence>
<dbReference type="RefSeq" id="WP_144353113.1">
    <property type="nucleotide sequence ID" value="NZ_CP036260.1"/>
</dbReference>
<dbReference type="InterPro" id="IPR004360">
    <property type="entry name" value="Glyas_Fos-R_dOase_dom"/>
</dbReference>
<proteinExistence type="predicted"/>
<sequence length="153" mass="17482">MENNIRYVHTNIIAQNWKKLAQFYIDVFHCKPIYPERNLSGNWIDRITKINNVAIRGIDLTLPGYDNNGPTLEIFEYSPDNITDGKPVINRQGLGHLAFSVDLVEITLKRIIEHGGEQLGELVSRDYGELGTLTVVYACDPEGNIIEIQNWQR</sequence>
<dbReference type="KEGG" id="sted:SPTER_49200"/>
<dbReference type="InterPro" id="IPR029068">
    <property type="entry name" value="Glyas_Bleomycin-R_OHBP_Dase"/>
</dbReference>
<dbReference type="EMBL" id="CP036260">
    <property type="protein sequence ID" value="QDR83429.1"/>
    <property type="molecule type" value="Genomic_DNA"/>
</dbReference>
<dbReference type="Gene3D" id="3.10.180.10">
    <property type="entry name" value="2,3-Dihydroxybiphenyl 1,2-Dioxygenase, domain 1"/>
    <property type="match status" value="1"/>
</dbReference>
<dbReference type="Proteomes" id="UP000320776">
    <property type="component" value="Plasmid pSPTER"/>
</dbReference>
<name>A0A517E1F5_9FIRM</name>
<dbReference type="PROSITE" id="PS51819">
    <property type="entry name" value="VOC"/>
    <property type="match status" value="1"/>
</dbReference>
<geneLocation type="plasmid" evidence="3">
    <name>pspter</name>
</geneLocation>
<keyword evidence="2" id="KW-0614">Plasmid</keyword>
<dbReference type="Pfam" id="PF00903">
    <property type="entry name" value="Glyoxalase"/>
    <property type="match status" value="1"/>
</dbReference>
<dbReference type="AlphaFoldDB" id="A0A517E1F5"/>
<accession>A0A517E1F5</accession>
<protein>
    <recommendedName>
        <fullName evidence="1">VOC domain-containing protein</fullName>
    </recommendedName>
</protein>
<reference evidence="2 3" key="1">
    <citation type="submission" date="2019-02" db="EMBL/GenBank/DDBJ databases">
        <title>Closed genome of Sporomusa termitida DSM 4440.</title>
        <authorList>
            <person name="Poehlein A."/>
            <person name="Daniel R."/>
        </authorList>
    </citation>
    <scope>NUCLEOTIDE SEQUENCE [LARGE SCALE GENOMIC DNA]</scope>
    <source>
        <strain evidence="2 3">DSM 4440</strain>
        <plasmid evidence="3">pspter</plasmid>
    </source>
</reference>
<evidence type="ECO:0000313" key="2">
    <source>
        <dbReference type="EMBL" id="QDR83429.1"/>
    </source>
</evidence>